<feature type="domain" description="NAD-dependent epimerase/dehydratase" evidence="3">
    <location>
        <begin position="33"/>
        <end position="270"/>
    </location>
</feature>
<evidence type="ECO:0000256" key="2">
    <source>
        <dbReference type="ARBA" id="ARBA00007637"/>
    </source>
</evidence>
<comment type="pathway">
    <text evidence="1">Bacterial outer membrane biogenesis; LPS O-antigen biosynthesis.</text>
</comment>
<accession>A0A840FI59</accession>
<dbReference type="GO" id="GO:0008460">
    <property type="term" value="F:dTDP-glucose 4,6-dehydratase activity"/>
    <property type="evidence" value="ECO:0007669"/>
    <property type="project" value="UniProtKB-EC"/>
</dbReference>
<reference evidence="4 5" key="1">
    <citation type="submission" date="2020-08" db="EMBL/GenBank/DDBJ databases">
        <title>Genomic Encyclopedia of Type Strains, Phase IV (KMG-V): Genome sequencing to study the core and pangenomes of soil and plant-associated prokaryotes.</title>
        <authorList>
            <person name="Whitman W."/>
        </authorList>
    </citation>
    <scope>NUCLEOTIDE SEQUENCE [LARGE SCALE GENOMIC DNA]</scope>
    <source>
        <strain evidence="4 5">34/80</strain>
    </source>
</reference>
<proteinExistence type="inferred from homology"/>
<dbReference type="EMBL" id="JACIFZ010000001">
    <property type="protein sequence ID" value="MBB4219339.1"/>
    <property type="molecule type" value="Genomic_DNA"/>
</dbReference>
<keyword evidence="4" id="KW-0456">Lyase</keyword>
<dbReference type="EC" id="4.2.1.46" evidence="4"/>
<dbReference type="Pfam" id="PF01370">
    <property type="entry name" value="Epimerase"/>
    <property type="match status" value="1"/>
</dbReference>
<dbReference type="InterPro" id="IPR036291">
    <property type="entry name" value="NAD(P)-bd_dom_sf"/>
</dbReference>
<evidence type="ECO:0000256" key="1">
    <source>
        <dbReference type="ARBA" id="ARBA00005125"/>
    </source>
</evidence>
<evidence type="ECO:0000259" key="3">
    <source>
        <dbReference type="Pfam" id="PF01370"/>
    </source>
</evidence>
<dbReference type="RefSeq" id="WP_184634468.1">
    <property type="nucleotide sequence ID" value="NZ_JACIFZ010000001.1"/>
</dbReference>
<dbReference type="PANTHER" id="PTHR43000">
    <property type="entry name" value="DTDP-D-GLUCOSE 4,6-DEHYDRATASE-RELATED"/>
    <property type="match status" value="1"/>
</dbReference>
<dbReference type="AlphaFoldDB" id="A0A840FI59"/>
<evidence type="ECO:0000313" key="4">
    <source>
        <dbReference type="EMBL" id="MBB4219339.1"/>
    </source>
</evidence>
<evidence type="ECO:0000313" key="5">
    <source>
        <dbReference type="Proteomes" id="UP000524450"/>
    </source>
</evidence>
<name>A0A840FI59_9BURK</name>
<comment type="caution">
    <text evidence="4">The sequence shown here is derived from an EMBL/GenBank/DDBJ whole genome shotgun (WGS) entry which is preliminary data.</text>
</comment>
<comment type="similarity">
    <text evidence="2">Belongs to the NAD(P)-dependent epimerase/dehydratase family.</text>
</comment>
<dbReference type="InterPro" id="IPR001509">
    <property type="entry name" value="Epimerase_deHydtase"/>
</dbReference>
<protein>
    <submittedName>
        <fullName evidence="4">dTDP-glucose 4,6-dehydratase</fullName>
        <ecNumber evidence="4">4.2.1.46</ecNumber>
    </submittedName>
</protein>
<organism evidence="4 5">
    <name type="scientific">Variovorax guangxiensis</name>
    <dbReference type="NCBI Taxonomy" id="1775474"/>
    <lineage>
        <taxon>Bacteria</taxon>
        <taxon>Pseudomonadati</taxon>
        <taxon>Pseudomonadota</taxon>
        <taxon>Betaproteobacteria</taxon>
        <taxon>Burkholderiales</taxon>
        <taxon>Comamonadaceae</taxon>
        <taxon>Variovorax</taxon>
    </lineage>
</organism>
<dbReference type="Proteomes" id="UP000524450">
    <property type="component" value="Unassembled WGS sequence"/>
</dbReference>
<dbReference type="SUPFAM" id="SSF51735">
    <property type="entry name" value="NAD(P)-binding Rossmann-fold domains"/>
    <property type="match status" value="1"/>
</dbReference>
<gene>
    <name evidence="4" type="ORF">GGD71_000086</name>
</gene>
<sequence>MTDLARPVPAAELDEVLRLTAPAVWEALRCQAVFLTGGTGFVGKWLLECLLHADKALSLGLALTVLTREPDKFIRTSPHLAKAESVTLLKGDVADFEFPRAAFSSVIHAALPVASPAAGRGNLELLSETGTRRTCEFAVACGARRFLHVSSGAVYGQQLGVQALTESLSWQEFDGANDYTRAKRRAEAVVGQSWPFDAVIARCFAFIGPYLHASSGVAAAQFIAQAADGKGVVVQGTGEAIRTYQYAGDMARWLLSCLALGASGRTYNVGGETEVSIAQLAAEVTRIARTGIPVEVAGRSTPGLAGHRYVPSLRRAAEELGLANAVSLEEGIRRTLAWLTTPNTTRSFPA</sequence>
<dbReference type="Gene3D" id="3.40.50.720">
    <property type="entry name" value="NAD(P)-binding Rossmann-like Domain"/>
    <property type="match status" value="1"/>
</dbReference>